<comment type="caution">
    <text evidence="12">The sequence shown here is derived from an EMBL/GenBank/DDBJ whole genome shotgun (WGS) entry which is preliminary data.</text>
</comment>
<keyword evidence="13" id="KW-1185">Reference proteome</keyword>
<comment type="subcellular location">
    <subcellularLocation>
        <location evidence="1">Cell membrane</location>
        <topology evidence="1">Single-pass type I membrane protein</topology>
    </subcellularLocation>
</comment>
<dbReference type="PRINTS" id="PR00019">
    <property type="entry name" value="LEURICHRPT"/>
</dbReference>
<reference evidence="12 13" key="1">
    <citation type="journal article" date="2020" name="Mol. Plant">
        <title>The Chromosome-Based Rubber Tree Genome Provides New Insights into Spurge Genome Evolution and Rubber Biosynthesis.</title>
        <authorList>
            <person name="Liu J."/>
            <person name="Shi C."/>
            <person name="Shi C.C."/>
            <person name="Li W."/>
            <person name="Zhang Q.J."/>
            <person name="Zhang Y."/>
            <person name="Li K."/>
            <person name="Lu H.F."/>
            <person name="Shi C."/>
            <person name="Zhu S.T."/>
            <person name="Xiao Z.Y."/>
            <person name="Nan H."/>
            <person name="Yue Y."/>
            <person name="Zhu X.G."/>
            <person name="Wu Y."/>
            <person name="Hong X.N."/>
            <person name="Fan G.Y."/>
            <person name="Tong Y."/>
            <person name="Zhang D."/>
            <person name="Mao C.L."/>
            <person name="Liu Y.L."/>
            <person name="Hao S.J."/>
            <person name="Liu W.Q."/>
            <person name="Lv M.Q."/>
            <person name="Zhang H.B."/>
            <person name="Liu Y."/>
            <person name="Hu-Tang G.R."/>
            <person name="Wang J.P."/>
            <person name="Wang J.H."/>
            <person name="Sun Y.H."/>
            <person name="Ni S.B."/>
            <person name="Chen W.B."/>
            <person name="Zhang X.C."/>
            <person name="Jiao Y.N."/>
            <person name="Eichler E.E."/>
            <person name="Li G.H."/>
            <person name="Liu X."/>
            <person name="Gao L.Z."/>
        </authorList>
    </citation>
    <scope>NUCLEOTIDE SEQUENCE [LARGE SCALE GENOMIC DNA]</scope>
    <source>
        <strain evidence="13">cv. GT1</strain>
        <tissue evidence="12">Leaf</tissue>
    </source>
</reference>
<dbReference type="PANTHER" id="PTHR27004:SF435">
    <property type="entry name" value="LEUCINE-RICH REPEAT-CONTAINING N-TERMINAL PLANT-TYPE DOMAIN-CONTAINING PROTEIN"/>
    <property type="match status" value="1"/>
</dbReference>
<gene>
    <name evidence="12" type="ORF">GH714_018168</name>
</gene>
<evidence type="ECO:0000256" key="9">
    <source>
        <dbReference type="ARBA" id="ARBA00023136"/>
    </source>
</evidence>
<dbReference type="GO" id="GO:0005886">
    <property type="term" value="C:plasma membrane"/>
    <property type="evidence" value="ECO:0007669"/>
    <property type="project" value="UniProtKB-SubCell"/>
</dbReference>
<evidence type="ECO:0000256" key="2">
    <source>
        <dbReference type="ARBA" id="ARBA00009592"/>
    </source>
</evidence>
<keyword evidence="3" id="KW-1003">Cell membrane</keyword>
<protein>
    <submittedName>
        <fullName evidence="12">Uncharacterized protein</fullName>
    </submittedName>
</protein>
<evidence type="ECO:0000256" key="1">
    <source>
        <dbReference type="ARBA" id="ARBA00004251"/>
    </source>
</evidence>
<dbReference type="FunFam" id="3.80.10.10:FF:000299">
    <property type="entry name" value="Piriformospora indica-insensitive protein 2"/>
    <property type="match status" value="1"/>
</dbReference>
<evidence type="ECO:0000256" key="10">
    <source>
        <dbReference type="ARBA" id="ARBA00023170"/>
    </source>
</evidence>
<dbReference type="InterPro" id="IPR032675">
    <property type="entry name" value="LRR_dom_sf"/>
</dbReference>
<dbReference type="AlphaFoldDB" id="A0A6A6M0X5"/>
<dbReference type="EMBL" id="JAAGAX010000008">
    <property type="protein sequence ID" value="KAF2306447.1"/>
    <property type="molecule type" value="Genomic_DNA"/>
</dbReference>
<dbReference type="Gene3D" id="3.80.10.10">
    <property type="entry name" value="Ribonuclease Inhibitor"/>
    <property type="match status" value="1"/>
</dbReference>
<evidence type="ECO:0000313" key="12">
    <source>
        <dbReference type="EMBL" id="KAF2306447.1"/>
    </source>
</evidence>
<keyword evidence="9" id="KW-0472">Membrane</keyword>
<dbReference type="PANTHER" id="PTHR27004">
    <property type="entry name" value="RECEPTOR-LIKE PROTEIN 12 ISOFORM X1"/>
    <property type="match status" value="1"/>
</dbReference>
<evidence type="ECO:0000256" key="4">
    <source>
        <dbReference type="ARBA" id="ARBA00022614"/>
    </source>
</evidence>
<keyword evidence="11" id="KW-0325">Glycoprotein</keyword>
<dbReference type="Proteomes" id="UP000467840">
    <property type="component" value="Chromosome 9"/>
</dbReference>
<dbReference type="SUPFAM" id="SSF52047">
    <property type="entry name" value="RNI-like"/>
    <property type="match status" value="1"/>
</dbReference>
<evidence type="ECO:0000256" key="11">
    <source>
        <dbReference type="ARBA" id="ARBA00023180"/>
    </source>
</evidence>
<keyword evidence="4" id="KW-0433">Leucine-rich repeat</keyword>
<name>A0A6A6M0X5_HEVBR</name>
<evidence type="ECO:0000256" key="6">
    <source>
        <dbReference type="ARBA" id="ARBA00022729"/>
    </source>
</evidence>
<proteinExistence type="inferred from homology"/>
<keyword evidence="7" id="KW-0677">Repeat</keyword>
<dbReference type="InterPro" id="IPR001611">
    <property type="entry name" value="Leu-rich_rpt"/>
</dbReference>
<evidence type="ECO:0000256" key="3">
    <source>
        <dbReference type="ARBA" id="ARBA00022475"/>
    </source>
</evidence>
<accession>A0A6A6M0X5</accession>
<evidence type="ECO:0000313" key="13">
    <source>
        <dbReference type="Proteomes" id="UP000467840"/>
    </source>
</evidence>
<dbReference type="PROSITE" id="PS51450">
    <property type="entry name" value="LRR"/>
    <property type="match status" value="1"/>
</dbReference>
<keyword evidence="5" id="KW-0812">Transmembrane</keyword>
<dbReference type="Pfam" id="PF00560">
    <property type="entry name" value="LRR_1"/>
    <property type="match status" value="2"/>
</dbReference>
<evidence type="ECO:0000256" key="8">
    <source>
        <dbReference type="ARBA" id="ARBA00022989"/>
    </source>
</evidence>
<organism evidence="12 13">
    <name type="scientific">Hevea brasiliensis</name>
    <name type="common">Para rubber tree</name>
    <name type="synonym">Siphonia brasiliensis</name>
    <dbReference type="NCBI Taxonomy" id="3981"/>
    <lineage>
        <taxon>Eukaryota</taxon>
        <taxon>Viridiplantae</taxon>
        <taxon>Streptophyta</taxon>
        <taxon>Embryophyta</taxon>
        <taxon>Tracheophyta</taxon>
        <taxon>Spermatophyta</taxon>
        <taxon>Magnoliopsida</taxon>
        <taxon>eudicotyledons</taxon>
        <taxon>Gunneridae</taxon>
        <taxon>Pentapetalae</taxon>
        <taxon>rosids</taxon>
        <taxon>fabids</taxon>
        <taxon>Malpighiales</taxon>
        <taxon>Euphorbiaceae</taxon>
        <taxon>Crotonoideae</taxon>
        <taxon>Micrandreae</taxon>
        <taxon>Hevea</taxon>
    </lineage>
</organism>
<keyword evidence="6" id="KW-0732">Signal</keyword>
<evidence type="ECO:0000256" key="7">
    <source>
        <dbReference type="ARBA" id="ARBA00022737"/>
    </source>
</evidence>
<keyword evidence="10" id="KW-0675">Receptor</keyword>
<keyword evidence="8" id="KW-1133">Transmembrane helix</keyword>
<sequence>MLEVLDVGSNKFNGTFPCLLKNMCSLRVLVLRDNTFYGNISCPRTNIKWTKLQIFDVASNSFSGTLPNRALNAWKAMMGDGNENLDPLKISITRLCQLYYQEEIIVTIDGLEIDFVKFPTFRAIDVSHNRFEGLITETFGQLNALSVLNLLRNAFVGQIPSALGNISNLESLDLSDNELTGEIPQQLTNLTYLSFLNLSNNMLVVRIPTGNQFATFSEDAFAGIVVWPLMFWNRCRIWYCKRIDRVTVKIFPQLGERIRI</sequence>
<evidence type="ECO:0000256" key="5">
    <source>
        <dbReference type="ARBA" id="ARBA00022692"/>
    </source>
</evidence>
<comment type="similarity">
    <text evidence="2">Belongs to the RLP family.</text>
</comment>